<dbReference type="Proteomes" id="UP000004302">
    <property type="component" value="Chromosome"/>
</dbReference>
<proteinExistence type="predicted"/>
<dbReference type="PATRIC" id="fig|702453.3.peg.492"/>
<dbReference type="InterPro" id="IPR043129">
    <property type="entry name" value="ATPase_NBD"/>
</dbReference>
<evidence type="ECO:0000313" key="1">
    <source>
        <dbReference type="EMBL" id="EFS01172.1"/>
    </source>
</evidence>
<sequence>NILQNPWLVEKLHPVVTKQVYTSMKENVQLKVASLGDDAGLYGAALLVK</sequence>
<comment type="caution">
    <text evidence="1">The sequence shown here is derived from an EMBL/GenBank/DDBJ whole genome shotgun (WGS) entry which is preliminary data.</text>
</comment>
<organism evidence="1">
    <name type="scientific">Listeria seeligeri FSL N1-067</name>
    <dbReference type="NCBI Taxonomy" id="702453"/>
    <lineage>
        <taxon>Bacteria</taxon>
        <taxon>Bacillati</taxon>
        <taxon>Bacillota</taxon>
        <taxon>Bacilli</taxon>
        <taxon>Bacillales</taxon>
        <taxon>Listeriaceae</taxon>
        <taxon>Listeria</taxon>
    </lineage>
</organism>
<dbReference type="AlphaFoldDB" id="E3ZMG8"/>
<dbReference type="HOGENOM" id="CLU_3209446_0_0_9"/>
<name>E3ZMG8_LISSE</name>
<keyword evidence="1" id="KW-0808">Transferase</keyword>
<feature type="non-terminal residue" evidence="1">
    <location>
        <position position="1"/>
    </location>
</feature>
<dbReference type="SUPFAM" id="SSF53067">
    <property type="entry name" value="Actin-like ATPase domain"/>
    <property type="match status" value="1"/>
</dbReference>
<dbReference type="EMBL" id="ADXJ01000239">
    <property type="protein sequence ID" value="EFS01172.1"/>
    <property type="molecule type" value="Genomic_DNA"/>
</dbReference>
<accession>E3ZMG8</accession>
<reference evidence="1" key="1">
    <citation type="journal article" date="2010" name="Microbiol. Resour. Announc.">
        <title>Comparative genomics of the bacterial genus Listeria: Genome evolution is characterized by limited gene acquisition and limited gene loss.</title>
        <authorList>
            <person name="den Bakker H.C."/>
            <person name="Cummings C.A."/>
            <person name="Ferreira V."/>
            <person name="Vatta P."/>
            <person name="Orsi R.H."/>
            <person name="Degoricija L."/>
            <person name="Barker M."/>
            <person name="Petrauskene O."/>
            <person name="Furtado M.R."/>
            <person name="Wiedmann M."/>
        </authorList>
    </citation>
    <scope>NUCLEOTIDE SEQUENCE [LARGE SCALE GENOMIC DNA]</scope>
    <source>
        <strain evidence="1">FSL N1-067</strain>
    </source>
</reference>
<protein>
    <submittedName>
        <fullName evidence="1">Glucokinase</fullName>
    </submittedName>
</protein>
<keyword evidence="1" id="KW-0418">Kinase</keyword>
<gene>
    <name evidence="1" type="ORF">NT03LS_0620</name>
</gene>
<dbReference type="Gene3D" id="3.30.420.40">
    <property type="match status" value="1"/>
</dbReference>
<dbReference type="GO" id="GO:0016301">
    <property type="term" value="F:kinase activity"/>
    <property type="evidence" value="ECO:0007669"/>
    <property type="project" value="UniProtKB-KW"/>
</dbReference>